<organism evidence="2">
    <name type="scientific">Wolinella succinogenes (strain ATCC 29543 / DSM 1740 / CCUG 13145 / JCM 31913 / LMG 7466 / NCTC 11488 / FDC 602W)</name>
    <name type="common">Vibrio succinogenes</name>
    <dbReference type="NCBI Taxonomy" id="273121"/>
    <lineage>
        <taxon>Bacteria</taxon>
        <taxon>Pseudomonadati</taxon>
        <taxon>Campylobacterota</taxon>
        <taxon>Epsilonproteobacteria</taxon>
        <taxon>Campylobacterales</taxon>
        <taxon>Helicobacteraceae</taxon>
        <taxon>Wolinella</taxon>
    </lineage>
</organism>
<dbReference type="HOGENOM" id="CLU_2686875_0_0_7"/>
<protein>
    <recommendedName>
        <fullName evidence="3">Lipoprotein</fullName>
    </recommendedName>
</protein>
<keyword evidence="2" id="KW-1185">Reference proteome</keyword>
<sequence>MRAKERRLHFLIQGILYLGIGISLAGCLYPNKCGVSTYLYDDKEAYYDSQGTYREKCPPNNVMNYRDLGVKGAE</sequence>
<dbReference type="Proteomes" id="UP000000422">
    <property type="component" value="Chromosome"/>
</dbReference>
<gene>
    <name evidence="1" type="ordered locus">WS0667</name>
</gene>
<reference evidence="1 2" key="1">
    <citation type="journal article" date="2003" name="Proc. Natl. Acad. Sci. U.S.A.">
        <title>Complete genome sequence and analysis of Wolinella succinogenes.</title>
        <authorList>
            <person name="Baar C."/>
            <person name="Eppinger M."/>
            <person name="Raddatz G."/>
            <person name="Simon JM."/>
            <person name="Lanz C."/>
            <person name="Klimmek O."/>
            <person name="Nandakumar R."/>
            <person name="Gross R."/>
            <person name="Rosinus A."/>
            <person name="Keller H."/>
            <person name="Jagtap P."/>
            <person name="Linke B."/>
            <person name="Meyer F."/>
            <person name="Lederer H."/>
            <person name="Schuster S.C."/>
        </authorList>
    </citation>
    <scope>NUCLEOTIDE SEQUENCE [LARGE SCALE GENOMIC DNA]</scope>
    <source>
        <strain evidence="2">ATCC 29543 / DSM 1740 / CCUG 13145 / JCM 31913 / LMG 7466 / NCTC 11488 / FDC 602W</strain>
    </source>
</reference>
<accession>Q7MS90</accession>
<dbReference type="EMBL" id="BX571658">
    <property type="protein sequence ID" value="CAE09795.1"/>
    <property type="molecule type" value="Genomic_DNA"/>
</dbReference>
<proteinExistence type="predicted"/>
<dbReference type="PROSITE" id="PS51257">
    <property type="entry name" value="PROKAR_LIPOPROTEIN"/>
    <property type="match status" value="1"/>
</dbReference>
<name>Q7MS90_WOLSU</name>
<dbReference type="STRING" id="273121.WS0667"/>
<evidence type="ECO:0000313" key="1">
    <source>
        <dbReference type="EMBL" id="CAE09795.1"/>
    </source>
</evidence>
<evidence type="ECO:0000313" key="2">
    <source>
        <dbReference type="Proteomes" id="UP000000422"/>
    </source>
</evidence>
<evidence type="ECO:0008006" key="3">
    <source>
        <dbReference type="Google" id="ProtNLM"/>
    </source>
</evidence>
<dbReference type="AlphaFoldDB" id="Q7MS90"/>
<dbReference type="KEGG" id="wsu:WS0667"/>